<proteinExistence type="evidence at transcript level"/>
<evidence type="ECO:0000313" key="2">
    <source>
        <dbReference type="EMBL" id="QHR84792.1"/>
    </source>
</evidence>
<keyword evidence="1" id="KW-0732">Signal</keyword>
<reference evidence="2" key="1">
    <citation type="journal article" date="2020" name="Antibiotics">
        <title>Molecular Diversity of Mytilin-Like Defense Peptides in Mytilidae (Mollusca, Bivalvia).</title>
        <authorList>
            <person name="Greco S."/>
            <person name="Gerdol M."/>
            <person name="Edomi P."/>
            <person name="Pallavicini A."/>
        </authorList>
    </citation>
    <scope>NUCLEOTIDE SEQUENCE</scope>
    <source>
        <strain evidence="2">Pvir_5</strain>
    </source>
</reference>
<accession>A0A6B9XQJ7</accession>
<name>A0A6B9XQJ7_PERVI</name>
<dbReference type="Pfam" id="PF10690">
    <property type="entry name" value="Myticin-prepro"/>
    <property type="match status" value="1"/>
</dbReference>
<dbReference type="AlphaFoldDB" id="A0A6B9XQJ7"/>
<evidence type="ECO:0000256" key="1">
    <source>
        <dbReference type="SAM" id="SignalP"/>
    </source>
</evidence>
<feature type="signal peptide" evidence="1">
    <location>
        <begin position="1"/>
        <end position="20"/>
    </location>
</feature>
<dbReference type="InterPro" id="IPR019631">
    <property type="entry name" value="Myticin_preproprotein"/>
</dbReference>
<dbReference type="EMBL" id="MN883591">
    <property type="protein sequence ID" value="QHR84792.1"/>
    <property type="molecule type" value="mRNA"/>
</dbReference>
<protein>
    <submittedName>
        <fullName evidence="2">Mytilin 5</fullName>
    </submittedName>
</protein>
<sequence>MKAVVIILAVLVTLFVVSQALTNCERCKYYCSYKNCSQYMCVRHNANDYCCCFNCAGYSYFNIARVSRPQVEEMREIPSIYNFEN</sequence>
<organism evidence="2">
    <name type="scientific">Perna viridis</name>
    <name type="common">Asian green mussel</name>
    <name type="synonym">Mytilus viridis</name>
    <dbReference type="NCBI Taxonomy" id="73031"/>
    <lineage>
        <taxon>Eukaryota</taxon>
        <taxon>Metazoa</taxon>
        <taxon>Spiralia</taxon>
        <taxon>Lophotrochozoa</taxon>
        <taxon>Mollusca</taxon>
        <taxon>Bivalvia</taxon>
        <taxon>Autobranchia</taxon>
        <taxon>Pteriomorphia</taxon>
        <taxon>Mytilida</taxon>
        <taxon>Mytiloidea</taxon>
        <taxon>Mytilidae</taxon>
        <taxon>Mytilinae</taxon>
        <taxon>Perna</taxon>
    </lineage>
</organism>
<feature type="chain" id="PRO_5025488559" evidence="1">
    <location>
        <begin position="21"/>
        <end position="85"/>
    </location>
</feature>